<name>A0A0K2UG16_LEPSM</name>
<feature type="chain" id="PRO_5005488715" evidence="1">
    <location>
        <begin position="17"/>
        <end position="86"/>
    </location>
</feature>
<keyword evidence="1" id="KW-0732">Signal</keyword>
<accession>A0A0K2UG16</accession>
<sequence length="86" mass="9220">MKLLVIFACLVVLASSAKIDPIDVTLPVMNDGQHSCAEECQPNEFCLFGACSSFGDFNGCDAAEQDKCSGELCVKVERTACINPTR</sequence>
<dbReference type="EMBL" id="HACA01019516">
    <property type="protein sequence ID" value="CDW36877.1"/>
    <property type="molecule type" value="Transcribed_RNA"/>
</dbReference>
<proteinExistence type="predicted"/>
<evidence type="ECO:0000313" key="2">
    <source>
        <dbReference type="EMBL" id="CDW36877.1"/>
    </source>
</evidence>
<organism evidence="2">
    <name type="scientific">Lepeophtheirus salmonis</name>
    <name type="common">Salmon louse</name>
    <name type="synonym">Caligus salmonis</name>
    <dbReference type="NCBI Taxonomy" id="72036"/>
    <lineage>
        <taxon>Eukaryota</taxon>
        <taxon>Metazoa</taxon>
        <taxon>Ecdysozoa</taxon>
        <taxon>Arthropoda</taxon>
        <taxon>Crustacea</taxon>
        <taxon>Multicrustacea</taxon>
        <taxon>Hexanauplia</taxon>
        <taxon>Copepoda</taxon>
        <taxon>Siphonostomatoida</taxon>
        <taxon>Caligidae</taxon>
        <taxon>Lepeophtheirus</taxon>
    </lineage>
</organism>
<reference evidence="2" key="1">
    <citation type="submission" date="2014-05" db="EMBL/GenBank/DDBJ databases">
        <authorList>
            <person name="Chronopoulou M."/>
        </authorList>
    </citation>
    <scope>NUCLEOTIDE SEQUENCE</scope>
    <source>
        <tissue evidence="2">Whole organism</tissue>
    </source>
</reference>
<dbReference type="AlphaFoldDB" id="A0A0K2UG16"/>
<protein>
    <submittedName>
        <fullName evidence="2">Uncharacterized protein</fullName>
    </submittedName>
</protein>
<feature type="signal peptide" evidence="1">
    <location>
        <begin position="1"/>
        <end position="16"/>
    </location>
</feature>
<evidence type="ECO:0000256" key="1">
    <source>
        <dbReference type="SAM" id="SignalP"/>
    </source>
</evidence>